<reference evidence="3" key="2">
    <citation type="submission" date="2020-05" db="UniProtKB">
        <authorList>
            <consortium name="EnsemblMetazoa"/>
        </authorList>
    </citation>
    <scope>IDENTIFICATION</scope>
    <source>
        <strain evidence="3">IAEA</strain>
    </source>
</reference>
<keyword evidence="1" id="KW-0880">Kelch repeat</keyword>
<dbReference type="PANTHER" id="PTHR46344:SF27">
    <property type="entry name" value="KELCH REPEAT SUPERFAMILY PROTEIN"/>
    <property type="match status" value="1"/>
</dbReference>
<keyword evidence="4" id="KW-1185">Reference proteome</keyword>
<organism evidence="3 4">
    <name type="scientific">Glossina brevipalpis</name>
    <dbReference type="NCBI Taxonomy" id="37001"/>
    <lineage>
        <taxon>Eukaryota</taxon>
        <taxon>Metazoa</taxon>
        <taxon>Ecdysozoa</taxon>
        <taxon>Arthropoda</taxon>
        <taxon>Hexapoda</taxon>
        <taxon>Insecta</taxon>
        <taxon>Pterygota</taxon>
        <taxon>Neoptera</taxon>
        <taxon>Endopterygota</taxon>
        <taxon>Diptera</taxon>
        <taxon>Brachycera</taxon>
        <taxon>Muscomorpha</taxon>
        <taxon>Hippoboscoidea</taxon>
        <taxon>Glossinidae</taxon>
        <taxon>Glossina</taxon>
    </lineage>
</organism>
<dbReference type="STRING" id="37001.A0A1A9WVH3"/>
<dbReference type="Proteomes" id="UP000091820">
    <property type="component" value="Unassembled WGS sequence"/>
</dbReference>
<evidence type="ECO:0000256" key="1">
    <source>
        <dbReference type="ARBA" id="ARBA00022441"/>
    </source>
</evidence>
<evidence type="ECO:0000256" key="2">
    <source>
        <dbReference type="ARBA" id="ARBA00022737"/>
    </source>
</evidence>
<dbReference type="InterPro" id="IPR015915">
    <property type="entry name" value="Kelch-typ_b-propeller"/>
</dbReference>
<dbReference type="EnsemblMetazoa" id="GBRI033974-RA">
    <property type="protein sequence ID" value="GBRI033974-PA"/>
    <property type="gene ID" value="GBRI033974"/>
</dbReference>
<dbReference type="Pfam" id="PF01344">
    <property type="entry name" value="Kelch_1"/>
    <property type="match status" value="2"/>
</dbReference>
<name>A0A1A9WVH3_9MUSC</name>
<protein>
    <recommendedName>
        <fullName evidence="5">Kelch-like protein diablo</fullName>
    </recommendedName>
</protein>
<dbReference type="SUPFAM" id="SSF117281">
    <property type="entry name" value="Kelch motif"/>
    <property type="match status" value="1"/>
</dbReference>
<accession>A0A1A9WVH3</accession>
<evidence type="ECO:0000313" key="3">
    <source>
        <dbReference type="EnsemblMetazoa" id="GBRI033974-PA"/>
    </source>
</evidence>
<dbReference type="InterPro" id="IPR006652">
    <property type="entry name" value="Kelch_1"/>
</dbReference>
<keyword evidence="2" id="KW-0677">Repeat</keyword>
<sequence>MKNGRMSNSRFDPREGQWYDLNSNTTCVPFFGLASYGRSLYCIGGGSNPYSNHCARFDVCCNKWETMSPMNARRWGHSALTVDNKIYVFGGWNGALVTTVELYDIPQNKWDTIVSENIIHFAGAAVLIDYRSD</sequence>
<dbReference type="AlphaFoldDB" id="A0A1A9WVH3"/>
<evidence type="ECO:0000313" key="4">
    <source>
        <dbReference type="Proteomes" id="UP000091820"/>
    </source>
</evidence>
<dbReference type="PANTHER" id="PTHR46344">
    <property type="entry name" value="OS02G0202900 PROTEIN"/>
    <property type="match status" value="1"/>
</dbReference>
<dbReference type="Gene3D" id="2.120.10.80">
    <property type="entry name" value="Kelch-type beta propeller"/>
    <property type="match status" value="1"/>
</dbReference>
<proteinExistence type="predicted"/>
<evidence type="ECO:0008006" key="5">
    <source>
        <dbReference type="Google" id="ProtNLM"/>
    </source>
</evidence>
<dbReference type="SMART" id="SM00612">
    <property type="entry name" value="Kelch"/>
    <property type="match status" value="2"/>
</dbReference>
<reference evidence="4" key="1">
    <citation type="submission" date="2014-03" db="EMBL/GenBank/DDBJ databases">
        <authorList>
            <person name="Aksoy S."/>
            <person name="Warren W."/>
            <person name="Wilson R.K."/>
        </authorList>
    </citation>
    <scope>NUCLEOTIDE SEQUENCE [LARGE SCALE GENOMIC DNA]</scope>
    <source>
        <strain evidence="4">IAEA</strain>
    </source>
</reference>
<dbReference type="VEuPathDB" id="VectorBase:GBRI033974"/>